<dbReference type="NCBIfam" id="TIGR01807">
    <property type="entry name" value="CM_P2"/>
    <property type="match status" value="1"/>
</dbReference>
<sequence length="232" mass="24784">MPNEKTLETLRNRIDEIDLKLLDLINDRITTAGEIGADKASRGEAVYRPEREAEVFRRLLELNPGPLSNAAVRAIFGEIISCARSAEAPVRVATLGPRGTFSEQAAHKAFGKQITLLEAASIEEVFRLTESGDAQFGVVPVENSTEGGVSATLDLLVETPLKACNEVELRVAHCLLAHPDAVNPKQIAGHEQALAQCRNWLGNNYAGVELASKPSTAEAARAVAGDPGILAV</sequence>
<dbReference type="InterPro" id="IPR036263">
    <property type="entry name" value="Chorismate_II_sf"/>
</dbReference>
<dbReference type="InterPro" id="IPR002701">
    <property type="entry name" value="CM_II_prokaryot"/>
</dbReference>
<evidence type="ECO:0008006" key="9">
    <source>
        <dbReference type="Google" id="ProtNLM"/>
    </source>
</evidence>
<evidence type="ECO:0000256" key="3">
    <source>
        <dbReference type="ARBA" id="ARBA00023222"/>
    </source>
</evidence>
<dbReference type="InterPro" id="IPR010957">
    <property type="entry name" value="G/b/e-P-prot_chorismate_mutase"/>
</dbReference>
<evidence type="ECO:0000256" key="5">
    <source>
        <dbReference type="ARBA" id="ARBA00029440"/>
    </source>
</evidence>
<proteinExistence type="predicted"/>
<dbReference type="PANTHER" id="PTHR21022">
    <property type="entry name" value="PREPHENATE DEHYDRATASE P PROTEIN"/>
    <property type="match status" value="1"/>
</dbReference>
<protein>
    <recommendedName>
        <fullName evidence="9">Prephenate dehydratase</fullName>
    </recommendedName>
</protein>
<evidence type="ECO:0000256" key="2">
    <source>
        <dbReference type="ARBA" id="ARBA00023141"/>
    </source>
</evidence>
<dbReference type="GO" id="GO:0005737">
    <property type="term" value="C:cytoplasm"/>
    <property type="evidence" value="ECO:0007669"/>
    <property type="project" value="InterPro"/>
</dbReference>
<evidence type="ECO:0000259" key="6">
    <source>
        <dbReference type="PROSITE" id="PS51168"/>
    </source>
</evidence>
<dbReference type="Gene3D" id="1.20.59.10">
    <property type="entry name" value="Chorismate mutase"/>
    <property type="match status" value="1"/>
</dbReference>
<dbReference type="InterPro" id="IPR001086">
    <property type="entry name" value="Preph_deHydtase"/>
</dbReference>
<dbReference type="GO" id="GO:0004664">
    <property type="term" value="F:prephenate dehydratase activity"/>
    <property type="evidence" value="ECO:0007669"/>
    <property type="project" value="InterPro"/>
</dbReference>
<keyword evidence="1" id="KW-0028">Amino-acid biosynthesis</keyword>
<organism evidence="8">
    <name type="scientific">marine metagenome</name>
    <dbReference type="NCBI Taxonomy" id="408172"/>
    <lineage>
        <taxon>unclassified sequences</taxon>
        <taxon>metagenomes</taxon>
        <taxon>ecological metagenomes</taxon>
    </lineage>
</organism>
<dbReference type="GO" id="GO:0009094">
    <property type="term" value="P:L-phenylalanine biosynthetic process"/>
    <property type="evidence" value="ECO:0007669"/>
    <property type="project" value="UniProtKB-KW"/>
</dbReference>
<feature type="domain" description="Prephenate dehydratase" evidence="7">
    <location>
        <begin position="91"/>
        <end position="232"/>
    </location>
</feature>
<evidence type="ECO:0000256" key="4">
    <source>
        <dbReference type="ARBA" id="ARBA00023239"/>
    </source>
</evidence>
<dbReference type="CDD" id="cd13630">
    <property type="entry name" value="PBP2_PDT_1"/>
    <property type="match status" value="1"/>
</dbReference>
<keyword evidence="4" id="KW-0456">Lyase</keyword>
<accession>A0A382MY15</accession>
<dbReference type="SMART" id="SM00830">
    <property type="entry name" value="CM_2"/>
    <property type="match status" value="1"/>
</dbReference>
<reference evidence="8" key="1">
    <citation type="submission" date="2018-05" db="EMBL/GenBank/DDBJ databases">
        <authorList>
            <person name="Lanie J.A."/>
            <person name="Ng W.-L."/>
            <person name="Kazmierczak K.M."/>
            <person name="Andrzejewski T.M."/>
            <person name="Davidsen T.M."/>
            <person name="Wayne K.J."/>
            <person name="Tettelin H."/>
            <person name="Glass J.I."/>
            <person name="Rusch D."/>
            <person name="Podicherti R."/>
            <person name="Tsui H.-C.T."/>
            <person name="Winkler M.E."/>
        </authorList>
    </citation>
    <scope>NUCLEOTIDE SEQUENCE</scope>
</reference>
<dbReference type="GO" id="GO:0004106">
    <property type="term" value="F:chorismate mutase activity"/>
    <property type="evidence" value="ECO:0007669"/>
    <property type="project" value="InterPro"/>
</dbReference>
<dbReference type="FunFam" id="3.40.190.10:FF:000029">
    <property type="entry name" value="Chorismate mutase/Prephenate dehydratase"/>
    <property type="match status" value="1"/>
</dbReference>
<dbReference type="Gene3D" id="3.40.190.10">
    <property type="entry name" value="Periplasmic binding protein-like II"/>
    <property type="match status" value="2"/>
</dbReference>
<dbReference type="PANTHER" id="PTHR21022:SF19">
    <property type="entry name" value="PREPHENATE DEHYDRATASE-RELATED"/>
    <property type="match status" value="1"/>
</dbReference>
<dbReference type="PROSITE" id="PS51171">
    <property type="entry name" value="PREPHENATE_DEHYDR_3"/>
    <property type="match status" value="1"/>
</dbReference>
<feature type="domain" description="Chorismate mutase" evidence="6">
    <location>
        <begin position="1"/>
        <end position="91"/>
    </location>
</feature>
<dbReference type="EMBL" id="UINC01095903">
    <property type="protein sequence ID" value="SVC52352.1"/>
    <property type="molecule type" value="Genomic_DNA"/>
</dbReference>
<dbReference type="InterPro" id="IPR036979">
    <property type="entry name" value="CM_dom_sf"/>
</dbReference>
<dbReference type="SUPFAM" id="SSF53850">
    <property type="entry name" value="Periplasmic binding protein-like II"/>
    <property type="match status" value="1"/>
</dbReference>
<dbReference type="AlphaFoldDB" id="A0A382MY15"/>
<keyword evidence="3" id="KW-0584">Phenylalanine biosynthesis</keyword>
<dbReference type="Pfam" id="PF00800">
    <property type="entry name" value="PDT"/>
    <property type="match status" value="1"/>
</dbReference>
<gene>
    <name evidence="8" type="ORF">METZ01_LOCUS305206</name>
</gene>
<evidence type="ECO:0000313" key="8">
    <source>
        <dbReference type="EMBL" id="SVC52352.1"/>
    </source>
</evidence>
<name>A0A382MY15_9ZZZZ</name>
<comment type="pathway">
    <text evidence="5">Amino-acid biosynthesis.</text>
</comment>
<evidence type="ECO:0000259" key="7">
    <source>
        <dbReference type="PROSITE" id="PS51171"/>
    </source>
</evidence>
<dbReference type="GO" id="GO:0046417">
    <property type="term" value="P:chorismate metabolic process"/>
    <property type="evidence" value="ECO:0007669"/>
    <property type="project" value="InterPro"/>
</dbReference>
<keyword evidence="2" id="KW-0057">Aromatic amino acid biosynthesis</keyword>
<feature type="non-terminal residue" evidence="8">
    <location>
        <position position="232"/>
    </location>
</feature>
<dbReference type="PROSITE" id="PS51168">
    <property type="entry name" value="CHORISMATE_MUT_2"/>
    <property type="match status" value="1"/>
</dbReference>
<dbReference type="SUPFAM" id="SSF48600">
    <property type="entry name" value="Chorismate mutase II"/>
    <property type="match status" value="1"/>
</dbReference>
<dbReference type="Pfam" id="PF01817">
    <property type="entry name" value="CM_2"/>
    <property type="match status" value="1"/>
</dbReference>
<evidence type="ECO:0000256" key="1">
    <source>
        <dbReference type="ARBA" id="ARBA00022605"/>
    </source>
</evidence>